<evidence type="ECO:0000313" key="1">
    <source>
        <dbReference type="EMBL" id="MBL0392842.1"/>
    </source>
</evidence>
<evidence type="ECO:0000313" key="2">
    <source>
        <dbReference type="Proteomes" id="UP000599109"/>
    </source>
</evidence>
<dbReference type="EMBL" id="JAEQNE010000004">
    <property type="protein sequence ID" value="MBL0392842.1"/>
    <property type="molecule type" value="Genomic_DNA"/>
</dbReference>
<dbReference type="InterPro" id="IPR010263">
    <property type="entry name" value="T6SS_TssK"/>
</dbReference>
<dbReference type="PANTHER" id="PTHR35566">
    <property type="entry name" value="BLR3599 PROTEIN"/>
    <property type="match status" value="1"/>
</dbReference>
<dbReference type="PANTHER" id="PTHR35566:SF1">
    <property type="entry name" value="TYPE VI SECRETION SYSTEM BASEPLATE COMPONENT TSSK1"/>
    <property type="match status" value="1"/>
</dbReference>
<dbReference type="RefSeq" id="WP_201675519.1">
    <property type="nucleotide sequence ID" value="NZ_JAEQNE010000004.1"/>
</dbReference>
<dbReference type="Pfam" id="PF05936">
    <property type="entry name" value="T6SS_VasE"/>
    <property type="match status" value="1"/>
</dbReference>
<gene>
    <name evidence="1" type="primary">tssK</name>
    <name evidence="1" type="ORF">JJ685_17020</name>
</gene>
<organism evidence="1 2">
    <name type="scientific">Ramlibacter monticola</name>
    <dbReference type="NCBI Taxonomy" id="1926872"/>
    <lineage>
        <taxon>Bacteria</taxon>
        <taxon>Pseudomonadati</taxon>
        <taxon>Pseudomonadota</taxon>
        <taxon>Betaproteobacteria</taxon>
        <taxon>Burkholderiales</taxon>
        <taxon>Comamonadaceae</taxon>
        <taxon>Ramlibacter</taxon>
    </lineage>
</organism>
<proteinExistence type="predicted"/>
<dbReference type="Proteomes" id="UP000599109">
    <property type="component" value="Unassembled WGS sequence"/>
</dbReference>
<protein>
    <submittedName>
        <fullName evidence="1">Type VI secretion system baseplate subunit TssK</fullName>
    </submittedName>
</protein>
<reference evidence="1 2" key="1">
    <citation type="journal article" date="2017" name="Int. J. Syst. Evol. Microbiol.">
        <title>Ramlibacter monticola sp. nov., isolated from forest soil.</title>
        <authorList>
            <person name="Chaudhary D.K."/>
            <person name="Kim J."/>
        </authorList>
    </citation>
    <scope>NUCLEOTIDE SEQUENCE [LARGE SCALE GENOMIC DNA]</scope>
    <source>
        <strain evidence="1 2">KACC 19175</strain>
    </source>
</reference>
<dbReference type="NCBIfam" id="TIGR03353">
    <property type="entry name" value="VI_chp_4"/>
    <property type="match status" value="1"/>
</dbReference>
<keyword evidence="2" id="KW-1185">Reference proteome</keyword>
<comment type="caution">
    <text evidence="1">The sequence shown here is derived from an EMBL/GenBank/DDBJ whole genome shotgun (WGS) entry which is preliminary data.</text>
</comment>
<sequence length="444" mass="48879">MSLHSRVLWSQGMFLLPHHFQQEARHVEYEADMRLRATGPHAWGFFELALDEGLLAVGRVGISRAAGLLPDGTPFSVPQHDAPPVPLEIPADMKGEMVLLAVPLAREGVTQVRYDDAGAPDLCRWRATSEELRDHTNAADEPEPVQTGALELRLLRAKEATDAHALLGVARVLERRSDGQVVVDRGYIAPQTRIDASQQLSAHASLLHGLVRQRARALAARMGQSSHGVSEMADFLMLQALNRAEPVFRQHALAPTTSPQALHLACLALAGELSTFTGEGRCPAEHPLYRHDDLQATFTPVIADLRRMLSTVLERNAVQIDLAERNHGVRMAVFPDPELARSALFVLAANAQMPAEQLRTRFPAQSKLGPPERLRDLVNLALPGLALRSLPTAPRQLPFHAGFHYFEIDRGGELWKQIERGGSLAMHVAGDFPGLDLELWAIRQ</sequence>
<name>A0A936Z3C6_9BURK</name>
<accession>A0A936Z3C6</accession>
<dbReference type="AlphaFoldDB" id="A0A936Z3C6"/>